<keyword evidence="2" id="KW-1133">Transmembrane helix</keyword>
<keyword evidence="2" id="KW-0472">Membrane</keyword>
<accession>A0A1W9S266</accession>
<evidence type="ECO:0000256" key="2">
    <source>
        <dbReference type="SAM" id="Phobius"/>
    </source>
</evidence>
<dbReference type="Proteomes" id="UP000192611">
    <property type="component" value="Unassembled WGS sequence"/>
</dbReference>
<feature type="transmembrane region" description="Helical" evidence="2">
    <location>
        <begin position="166"/>
        <end position="186"/>
    </location>
</feature>
<protein>
    <recommendedName>
        <fullName evidence="5">Protease PrsW</fullName>
    </recommendedName>
</protein>
<feature type="transmembrane region" description="Helical" evidence="2">
    <location>
        <begin position="107"/>
        <end position="126"/>
    </location>
</feature>
<dbReference type="Pfam" id="PF13367">
    <property type="entry name" value="PrsW-protease"/>
    <property type="match status" value="1"/>
</dbReference>
<sequence>MLVILPFILGLVPGVFWLWYVYRRDKYQYEPIALVLLVTGLGALSIGPAVILEEVFHRFIYPLDCISVHGCFIAYFFGVGPIEELCKFLAVLAIYWHKAFDEPVDGIIYGSASAVGFATVENLLYITSGPDITTIFSVFIARFLLATVAHIFFACMWGYNLGKRRMGIKSSVVVGLITAMFLHGLYNFILSYSILSSSLLLPLMVVMFLMARGRLRHALILSPFRFKKDRLVRCPYCKEFSKFRNGFCIVCGRRYEVKGDLEARCPSCGRLLDMFKDVCSNPNCRQPLRKIVGLEEGGEENLLTKPAEGDANTGDCGDEQ</sequence>
<feature type="region of interest" description="Disordered" evidence="1">
    <location>
        <begin position="300"/>
        <end position="320"/>
    </location>
</feature>
<evidence type="ECO:0000313" key="4">
    <source>
        <dbReference type="Proteomes" id="UP000192611"/>
    </source>
</evidence>
<evidence type="ECO:0000256" key="1">
    <source>
        <dbReference type="SAM" id="MobiDB-lite"/>
    </source>
</evidence>
<gene>
    <name evidence="3" type="ORF">B6D57_02220</name>
</gene>
<dbReference type="EMBL" id="NATQ01000032">
    <property type="protein sequence ID" value="OQX90717.1"/>
    <property type="molecule type" value="Genomic_DNA"/>
</dbReference>
<proteinExistence type="predicted"/>
<reference evidence="4" key="1">
    <citation type="submission" date="2017-03" db="EMBL/GenBank/DDBJ databases">
        <title>Novel pathways for hydrocarbon cycling and metabolic interdependencies in hydrothermal sediment communities.</title>
        <authorList>
            <person name="Dombrowski N."/>
            <person name="Seitz K."/>
            <person name="Teske A."/>
            <person name="Baker B."/>
        </authorList>
    </citation>
    <scope>NUCLEOTIDE SEQUENCE [LARGE SCALE GENOMIC DNA]</scope>
</reference>
<feature type="transmembrane region" description="Helical" evidence="2">
    <location>
        <begin position="132"/>
        <end position="159"/>
    </location>
</feature>
<dbReference type="PANTHER" id="PTHR36844">
    <property type="entry name" value="PROTEASE PRSW"/>
    <property type="match status" value="1"/>
</dbReference>
<name>A0A1W9S266_9BACT</name>
<keyword evidence="2" id="KW-0812">Transmembrane</keyword>
<dbReference type="AlphaFoldDB" id="A0A1W9S266"/>
<evidence type="ECO:0008006" key="5">
    <source>
        <dbReference type="Google" id="ProtNLM"/>
    </source>
</evidence>
<dbReference type="InterPro" id="IPR026898">
    <property type="entry name" value="PrsW"/>
</dbReference>
<evidence type="ECO:0000313" key="3">
    <source>
        <dbReference type="EMBL" id="OQX90717.1"/>
    </source>
</evidence>
<dbReference type="GO" id="GO:0008233">
    <property type="term" value="F:peptidase activity"/>
    <property type="evidence" value="ECO:0007669"/>
    <property type="project" value="InterPro"/>
</dbReference>
<comment type="caution">
    <text evidence="3">The sequence shown here is derived from an EMBL/GenBank/DDBJ whole genome shotgun (WGS) entry which is preliminary data.</text>
</comment>
<feature type="transmembrane region" description="Helical" evidence="2">
    <location>
        <begin position="6"/>
        <end position="22"/>
    </location>
</feature>
<feature type="transmembrane region" description="Helical" evidence="2">
    <location>
        <begin position="192"/>
        <end position="211"/>
    </location>
</feature>
<dbReference type="PANTHER" id="PTHR36844:SF1">
    <property type="entry name" value="PROTEASE PRSW"/>
    <property type="match status" value="1"/>
</dbReference>
<feature type="transmembrane region" description="Helical" evidence="2">
    <location>
        <begin position="34"/>
        <end position="52"/>
    </location>
</feature>
<feature type="transmembrane region" description="Helical" evidence="2">
    <location>
        <begin position="72"/>
        <end position="95"/>
    </location>
</feature>
<organism evidence="3 4">
    <name type="scientific">Candidatus Coatesbacteria bacterium 4484_99</name>
    <dbReference type="NCBI Taxonomy" id="1970774"/>
    <lineage>
        <taxon>Bacteria</taxon>
        <taxon>Candidatus Coatesiibacteriota</taxon>
    </lineage>
</organism>